<accession>A0ACC0CI79</accession>
<sequence length="523" mass="59253">MSGTGFLTTSRRIQAEKSLKHLGAAWVELGVLRFPNSSGLDLDKVERLKRLFRSERGCLPSDLPNRIPAIIDEALLSAALQATGITASERMLLDGAEPPKLTFPVGARLECLRGRHRARAASEVLVPGERRWVVDLFAADLSEETKRDLIDEYASQKTPDDGEFYYKIREYQGVFGQENPYFERRWWARLASESTHKVARLQQLLSHDKLRSAFDGFRPLRALYIGLRISMINKIISMRCPEEVLSSLKHIKDVFYLLFDGDEGAMRRLAPADVQALQQKAPGACEADAAALYGRIRSGEILGGFRQQERVLLWERLCGTTEDYVVPSLYGFFENLKYLEDAAICMRQLVDLGGRESVHSAYERCFSPAELPADTCFLQVSVTSFKSVPAGGADRFDLAYRQLWLFARREHEDMPSKPRKKLSGPKGGQADESVKFDFAFFAHWLGFRSDKITSILQQDPDRERARRFLTTARRPDQHTYNNLEDCVNRIVAVVQTAQPIESDEAMEEVVVDDLKPPRRSGKP</sequence>
<comment type="caution">
    <text evidence="1">The sequence shown here is derived from an EMBL/GenBank/DDBJ whole genome shotgun (WGS) entry which is preliminary data.</text>
</comment>
<reference evidence="1 2" key="1">
    <citation type="journal article" date="2022" name="New Phytol.">
        <title>Ecological generalism drives hyperdiversity of secondary metabolite gene clusters in xylarialean endophytes.</title>
        <authorList>
            <person name="Franco M.E.E."/>
            <person name="Wisecaver J.H."/>
            <person name="Arnold A.E."/>
            <person name="Ju Y.M."/>
            <person name="Slot J.C."/>
            <person name="Ahrendt S."/>
            <person name="Moore L.P."/>
            <person name="Eastman K.E."/>
            <person name="Scott K."/>
            <person name="Konkel Z."/>
            <person name="Mondo S.J."/>
            <person name="Kuo A."/>
            <person name="Hayes R.D."/>
            <person name="Haridas S."/>
            <person name="Andreopoulos B."/>
            <person name="Riley R."/>
            <person name="LaButti K."/>
            <person name="Pangilinan J."/>
            <person name="Lipzen A."/>
            <person name="Amirebrahimi M."/>
            <person name="Yan J."/>
            <person name="Adam C."/>
            <person name="Keymanesh K."/>
            <person name="Ng V."/>
            <person name="Louie K."/>
            <person name="Northen T."/>
            <person name="Drula E."/>
            <person name="Henrissat B."/>
            <person name="Hsieh H.M."/>
            <person name="Youens-Clark K."/>
            <person name="Lutzoni F."/>
            <person name="Miadlikowska J."/>
            <person name="Eastwood D.C."/>
            <person name="Hamelin R.C."/>
            <person name="Grigoriev I.V."/>
            <person name="U'Ren J.M."/>
        </authorList>
    </citation>
    <scope>NUCLEOTIDE SEQUENCE [LARGE SCALE GENOMIC DNA]</scope>
    <source>
        <strain evidence="1 2">ER1909</strain>
    </source>
</reference>
<protein>
    <submittedName>
        <fullName evidence="1">Uncharacterized protein</fullName>
    </submittedName>
</protein>
<dbReference type="EMBL" id="MU394567">
    <property type="protein sequence ID" value="KAI6080081.1"/>
    <property type="molecule type" value="Genomic_DNA"/>
</dbReference>
<gene>
    <name evidence="1" type="ORF">F4821DRAFT_252418</name>
</gene>
<keyword evidence="2" id="KW-1185">Reference proteome</keyword>
<dbReference type="Proteomes" id="UP001497680">
    <property type="component" value="Unassembled WGS sequence"/>
</dbReference>
<proteinExistence type="predicted"/>
<organism evidence="1 2">
    <name type="scientific">Hypoxylon rubiginosum</name>
    <dbReference type="NCBI Taxonomy" id="110542"/>
    <lineage>
        <taxon>Eukaryota</taxon>
        <taxon>Fungi</taxon>
        <taxon>Dikarya</taxon>
        <taxon>Ascomycota</taxon>
        <taxon>Pezizomycotina</taxon>
        <taxon>Sordariomycetes</taxon>
        <taxon>Xylariomycetidae</taxon>
        <taxon>Xylariales</taxon>
        <taxon>Hypoxylaceae</taxon>
        <taxon>Hypoxylon</taxon>
    </lineage>
</organism>
<evidence type="ECO:0000313" key="2">
    <source>
        <dbReference type="Proteomes" id="UP001497680"/>
    </source>
</evidence>
<feature type="non-terminal residue" evidence="1">
    <location>
        <position position="523"/>
    </location>
</feature>
<evidence type="ECO:0000313" key="1">
    <source>
        <dbReference type="EMBL" id="KAI6080081.1"/>
    </source>
</evidence>
<name>A0ACC0CI79_9PEZI</name>